<dbReference type="SUPFAM" id="SSF109709">
    <property type="entry name" value="KorB DNA-binding domain-like"/>
    <property type="match status" value="1"/>
</dbReference>
<dbReference type="STRING" id="1515439.SAMN06265784_101349"/>
<sequence>MTRNPTLPLELEEPIVTGNTKAAVRAAGGKSSDLWMIPYDQLHWNQRDNVRPLDIEWAKHLGELIKVNGFDKNQPLGGFVRKVNDEDRIYIWQGQHRYHGAGLAIQAGVDLGLIPVIIIAAEKVSHPNLIFGGLTGNASRSTTPLELGAKIIELRDAYGIDMQTIRSRLNITEQTVRDVLLLAGAPPELRELVHTNTVASTAAIEQIRKHGPEKALERIGKAASDARSAGRTRVTRKDLEPPEPQRKGKPNKAEADTIVTPAKSPDALFSPGFRHDMPRVQLAENIWYPSYCADVIANAGTSIAVVKPFTHGDRLWVCVGGLHDHSYHEGECWSLCPIDDWKGSTFIGSQLDRAVEAGAHERGSYRGQVVQVRGEKYVLDAVMLCYAGERMRSPSATVASPKAHATDATPKITGEQAKSLWRALQAVLHDDGFALLDMKTIQSVHAALLPLADLPDHARIAQSAESSDVG</sequence>
<reference evidence="3" key="1">
    <citation type="submission" date="2017-04" db="EMBL/GenBank/DDBJ databases">
        <authorList>
            <person name="Varghese N."/>
            <person name="Submissions S."/>
        </authorList>
    </citation>
    <scope>NUCLEOTIDE SEQUENCE [LARGE SCALE GENOMIC DNA]</scope>
    <source>
        <strain evidence="3">LMG 29540</strain>
    </source>
</reference>
<name>A0A1X7I6U1_9BURK</name>
<evidence type="ECO:0000313" key="2">
    <source>
        <dbReference type="EMBL" id="SMG09823.1"/>
    </source>
</evidence>
<proteinExistence type="predicted"/>
<dbReference type="Proteomes" id="UP000193228">
    <property type="component" value="Unassembled WGS sequence"/>
</dbReference>
<evidence type="ECO:0000256" key="1">
    <source>
        <dbReference type="SAM" id="MobiDB-lite"/>
    </source>
</evidence>
<dbReference type="SUPFAM" id="SSF110849">
    <property type="entry name" value="ParB/Sulfiredoxin"/>
    <property type="match status" value="1"/>
</dbReference>
<dbReference type="OrthoDB" id="8989271at2"/>
<evidence type="ECO:0008006" key="4">
    <source>
        <dbReference type="Google" id="ProtNLM"/>
    </source>
</evidence>
<dbReference type="InterPro" id="IPR036086">
    <property type="entry name" value="ParB/Sulfiredoxin_sf"/>
</dbReference>
<organism evidence="2 3">
    <name type="scientific">Paraburkholderia susongensis</name>
    <dbReference type="NCBI Taxonomy" id="1515439"/>
    <lineage>
        <taxon>Bacteria</taxon>
        <taxon>Pseudomonadati</taxon>
        <taxon>Pseudomonadota</taxon>
        <taxon>Betaproteobacteria</taxon>
        <taxon>Burkholderiales</taxon>
        <taxon>Burkholderiaceae</taxon>
        <taxon>Paraburkholderia</taxon>
    </lineage>
</organism>
<dbReference type="EMBL" id="FXAT01000001">
    <property type="protein sequence ID" value="SMG09823.1"/>
    <property type="molecule type" value="Genomic_DNA"/>
</dbReference>
<accession>A0A1X7I6U1</accession>
<protein>
    <recommendedName>
        <fullName evidence="4">ParB-like nuclease domain-containing protein</fullName>
    </recommendedName>
</protein>
<dbReference type="Gene3D" id="1.10.10.2830">
    <property type="match status" value="1"/>
</dbReference>
<feature type="region of interest" description="Disordered" evidence="1">
    <location>
        <begin position="220"/>
        <end position="263"/>
    </location>
</feature>
<feature type="compositionally biased region" description="Basic and acidic residues" evidence="1">
    <location>
        <begin position="235"/>
        <end position="255"/>
    </location>
</feature>
<keyword evidence="3" id="KW-1185">Reference proteome</keyword>
<evidence type="ECO:0000313" key="3">
    <source>
        <dbReference type="Proteomes" id="UP000193228"/>
    </source>
</evidence>
<gene>
    <name evidence="2" type="ORF">SAMN06265784_101349</name>
</gene>
<dbReference type="RefSeq" id="WP_085480537.1">
    <property type="nucleotide sequence ID" value="NZ_FXAT01000001.1"/>
</dbReference>
<dbReference type="AlphaFoldDB" id="A0A1X7I6U1"/>